<dbReference type="AlphaFoldDB" id="A0A392S4K2"/>
<name>A0A392S4K2_9FABA</name>
<reference evidence="1 2" key="1">
    <citation type="journal article" date="2018" name="Front. Plant Sci.">
        <title>Red Clover (Trifolium pratense) and Zigzag Clover (T. medium) - A Picture of Genomic Similarities and Differences.</title>
        <authorList>
            <person name="Dluhosova J."/>
            <person name="Istvanek J."/>
            <person name="Nedelnik J."/>
            <person name="Repkova J."/>
        </authorList>
    </citation>
    <scope>NUCLEOTIDE SEQUENCE [LARGE SCALE GENOMIC DNA]</scope>
    <source>
        <strain evidence="2">cv. 10/8</strain>
        <tissue evidence="1">Leaf</tissue>
    </source>
</reference>
<evidence type="ECO:0000313" key="2">
    <source>
        <dbReference type="Proteomes" id="UP000265520"/>
    </source>
</evidence>
<protein>
    <submittedName>
        <fullName evidence="1">Transducin/WD-like repeat-protein</fullName>
    </submittedName>
</protein>
<dbReference type="EMBL" id="LXQA010319518">
    <property type="protein sequence ID" value="MCI43589.1"/>
    <property type="molecule type" value="Genomic_DNA"/>
</dbReference>
<sequence length="73" mass="7635">LQNQFSPSLLPVAEAGNLAPSINAAPDGFDTQAIISRIQSELATSVSATAATELPCTVNLKVPSEVMNLSYLF</sequence>
<comment type="caution">
    <text evidence="1">The sequence shown here is derived from an EMBL/GenBank/DDBJ whole genome shotgun (WGS) entry which is preliminary data.</text>
</comment>
<dbReference type="Proteomes" id="UP000265520">
    <property type="component" value="Unassembled WGS sequence"/>
</dbReference>
<accession>A0A392S4K2</accession>
<proteinExistence type="predicted"/>
<organism evidence="1 2">
    <name type="scientific">Trifolium medium</name>
    <dbReference type="NCBI Taxonomy" id="97028"/>
    <lineage>
        <taxon>Eukaryota</taxon>
        <taxon>Viridiplantae</taxon>
        <taxon>Streptophyta</taxon>
        <taxon>Embryophyta</taxon>
        <taxon>Tracheophyta</taxon>
        <taxon>Spermatophyta</taxon>
        <taxon>Magnoliopsida</taxon>
        <taxon>eudicotyledons</taxon>
        <taxon>Gunneridae</taxon>
        <taxon>Pentapetalae</taxon>
        <taxon>rosids</taxon>
        <taxon>fabids</taxon>
        <taxon>Fabales</taxon>
        <taxon>Fabaceae</taxon>
        <taxon>Papilionoideae</taxon>
        <taxon>50 kb inversion clade</taxon>
        <taxon>NPAAA clade</taxon>
        <taxon>Hologalegina</taxon>
        <taxon>IRL clade</taxon>
        <taxon>Trifolieae</taxon>
        <taxon>Trifolium</taxon>
    </lineage>
</organism>
<evidence type="ECO:0000313" key="1">
    <source>
        <dbReference type="EMBL" id="MCI43589.1"/>
    </source>
</evidence>
<keyword evidence="2" id="KW-1185">Reference proteome</keyword>
<feature type="non-terminal residue" evidence="1">
    <location>
        <position position="1"/>
    </location>
</feature>